<feature type="non-terminal residue" evidence="1">
    <location>
        <position position="1"/>
    </location>
</feature>
<accession>A0A6A6D8F5</accession>
<sequence>GISKDPVYKIRDNLAIWVAPYAPYTLKIGKPRKLRKAQVKVRASIQAFSIVLLEYLNEFPTTYLNEMQDFCYNKYNAVIFLQAIHDTLARTN</sequence>
<evidence type="ECO:0000313" key="1">
    <source>
        <dbReference type="EMBL" id="KAF2175741.1"/>
    </source>
</evidence>
<protein>
    <submittedName>
        <fullName evidence="1">Uncharacterized protein</fullName>
    </submittedName>
</protein>
<dbReference type="OrthoDB" id="3929549at2759"/>
<proteinExistence type="predicted"/>
<reference evidence="1" key="1">
    <citation type="journal article" date="2020" name="Stud. Mycol.">
        <title>101 Dothideomycetes genomes: a test case for predicting lifestyles and emergence of pathogens.</title>
        <authorList>
            <person name="Haridas S."/>
            <person name="Albert R."/>
            <person name="Binder M."/>
            <person name="Bloem J."/>
            <person name="Labutti K."/>
            <person name="Salamov A."/>
            <person name="Andreopoulos B."/>
            <person name="Baker S."/>
            <person name="Barry K."/>
            <person name="Bills G."/>
            <person name="Bluhm B."/>
            <person name="Cannon C."/>
            <person name="Castanera R."/>
            <person name="Culley D."/>
            <person name="Daum C."/>
            <person name="Ezra D."/>
            <person name="Gonzalez J."/>
            <person name="Henrissat B."/>
            <person name="Kuo A."/>
            <person name="Liang C."/>
            <person name="Lipzen A."/>
            <person name="Lutzoni F."/>
            <person name="Magnuson J."/>
            <person name="Mondo S."/>
            <person name="Nolan M."/>
            <person name="Ohm R."/>
            <person name="Pangilinan J."/>
            <person name="Park H.-J."/>
            <person name="Ramirez L."/>
            <person name="Alfaro M."/>
            <person name="Sun H."/>
            <person name="Tritt A."/>
            <person name="Yoshinaga Y."/>
            <person name="Zwiers L.-H."/>
            <person name="Turgeon B."/>
            <person name="Goodwin S."/>
            <person name="Spatafora J."/>
            <person name="Crous P."/>
            <person name="Grigoriev I."/>
        </authorList>
    </citation>
    <scope>NUCLEOTIDE SEQUENCE</scope>
    <source>
        <strain evidence="1">CBS 207.26</strain>
    </source>
</reference>
<organism evidence="1 2">
    <name type="scientific">Zopfia rhizophila CBS 207.26</name>
    <dbReference type="NCBI Taxonomy" id="1314779"/>
    <lineage>
        <taxon>Eukaryota</taxon>
        <taxon>Fungi</taxon>
        <taxon>Dikarya</taxon>
        <taxon>Ascomycota</taxon>
        <taxon>Pezizomycotina</taxon>
        <taxon>Dothideomycetes</taxon>
        <taxon>Dothideomycetes incertae sedis</taxon>
        <taxon>Zopfiaceae</taxon>
        <taxon>Zopfia</taxon>
    </lineage>
</organism>
<keyword evidence="2" id="KW-1185">Reference proteome</keyword>
<gene>
    <name evidence="1" type="ORF">K469DRAFT_609712</name>
</gene>
<evidence type="ECO:0000313" key="2">
    <source>
        <dbReference type="Proteomes" id="UP000800200"/>
    </source>
</evidence>
<dbReference type="Proteomes" id="UP000800200">
    <property type="component" value="Unassembled WGS sequence"/>
</dbReference>
<dbReference type="AlphaFoldDB" id="A0A6A6D8F5"/>
<dbReference type="EMBL" id="ML994726">
    <property type="protein sequence ID" value="KAF2175741.1"/>
    <property type="molecule type" value="Genomic_DNA"/>
</dbReference>
<name>A0A6A6D8F5_9PEZI</name>